<dbReference type="STRING" id="546275.FUSPEROL_01649"/>
<keyword evidence="1" id="KW-0547">Nucleotide-binding</keyword>
<dbReference type="EMBL" id="ACJY01000086">
    <property type="protein sequence ID" value="EFE86454.1"/>
    <property type="molecule type" value="Genomic_DNA"/>
</dbReference>
<keyword evidence="2 4" id="KW-0067">ATP-binding</keyword>
<feature type="domain" description="ABC transporter" evidence="3">
    <location>
        <begin position="290"/>
        <end position="547"/>
    </location>
</feature>
<evidence type="ECO:0000256" key="2">
    <source>
        <dbReference type="ARBA" id="ARBA00022840"/>
    </source>
</evidence>
<protein>
    <submittedName>
        <fullName evidence="4">ABC transporter, ATP-binding protein</fullName>
    </submittedName>
</protein>
<comment type="caution">
    <text evidence="4">The sequence shown here is derived from an EMBL/GenBank/DDBJ whole genome shotgun (WGS) entry which is preliminary data.</text>
</comment>
<dbReference type="PROSITE" id="PS50893">
    <property type="entry name" value="ABC_TRANSPORTER_2"/>
    <property type="match status" value="2"/>
</dbReference>
<dbReference type="CDD" id="cd03216">
    <property type="entry name" value="ABC_Carb_Monos_I"/>
    <property type="match status" value="1"/>
</dbReference>
<dbReference type="SUPFAM" id="SSF52540">
    <property type="entry name" value="P-loop containing nucleoside triphosphate hydrolases"/>
    <property type="match status" value="2"/>
</dbReference>
<gene>
    <name evidence="4" type="ORF">FUSPEROL_01649</name>
</gene>
<accession>D4CW40</accession>
<dbReference type="AlphaFoldDB" id="D4CW40"/>
<dbReference type="InterPro" id="IPR003593">
    <property type="entry name" value="AAA+_ATPase"/>
</dbReference>
<dbReference type="InterPro" id="IPR050107">
    <property type="entry name" value="ABC_carbohydrate_import_ATPase"/>
</dbReference>
<organism evidence="4 5">
    <name type="scientific">Fusobacterium periodonticum ATCC 33693</name>
    <dbReference type="NCBI Taxonomy" id="546275"/>
    <lineage>
        <taxon>Bacteria</taxon>
        <taxon>Fusobacteriati</taxon>
        <taxon>Fusobacteriota</taxon>
        <taxon>Fusobacteriia</taxon>
        <taxon>Fusobacteriales</taxon>
        <taxon>Fusobacteriaceae</taxon>
        <taxon>Fusobacterium</taxon>
    </lineage>
</organism>
<name>D4CW40_9FUSO</name>
<evidence type="ECO:0000259" key="3">
    <source>
        <dbReference type="PROSITE" id="PS50893"/>
    </source>
</evidence>
<dbReference type="CDD" id="cd03215">
    <property type="entry name" value="ABC_Carb_Monos_II"/>
    <property type="match status" value="1"/>
</dbReference>
<dbReference type="SMART" id="SM00382">
    <property type="entry name" value="AAA"/>
    <property type="match status" value="2"/>
</dbReference>
<dbReference type="PROSITE" id="PS00211">
    <property type="entry name" value="ABC_TRANSPORTER_1"/>
    <property type="match status" value="1"/>
</dbReference>
<sequence length="549" mass="60443">MGAGAFYATSPYSYLGLKKEAMVSNTLLKIENLSKSFGENTVLKDINLELNEGEILGLVGENGAGKSTLMKIIFGMDVIRETGGYNGKISFEGKEVNFASPFEALNAGIGMVHQEFSLIPGFKVSENIVLNRESIKNNVVTHFFGDSISKIDQKENLKRTQEAISKLGVNLTGQEQISEMAVAYKQFTEIAREIEREHTKLLVLDEPTAVLTEDEAEILLETMKKLSAKGIAIIFITHRLNEIMAVSDKVTVLRDGQLINTVATKSTNVNEITEWMIGRKVNSSSDAKKVAHDDLETLLEIRDLWVDMPGEMLKGLDLDIKKGEILGLGGMAGQGKIAVANGIMGLFKSKGDIKYKNEALVLNKPTYPLEKGIFFVSEDRKGVGLLLDESIERNIAFPAMQIKKQFFKKFLGIFNVIDDKAVTENAKKYIEKLEIKSMGEKQKVGELSGGNQQKVCVAKAFTMEPDLLFVSEPTRGIDVGAKQLVLETLKEYNRERNTTIVVTSSEIEELRSICDRIAIVNEGKVAGILPASAGILEFGKLMSGIKEGE</sequence>
<dbReference type="PANTHER" id="PTHR43790">
    <property type="entry name" value="CARBOHYDRATE TRANSPORT ATP-BINDING PROTEIN MG119-RELATED"/>
    <property type="match status" value="1"/>
</dbReference>
<feature type="domain" description="ABC transporter" evidence="3">
    <location>
        <begin position="28"/>
        <end position="280"/>
    </location>
</feature>
<dbReference type="HOGENOM" id="CLU_000604_92_3_0"/>
<dbReference type="GO" id="GO:0016887">
    <property type="term" value="F:ATP hydrolysis activity"/>
    <property type="evidence" value="ECO:0007669"/>
    <property type="project" value="InterPro"/>
</dbReference>
<evidence type="ECO:0000256" key="1">
    <source>
        <dbReference type="ARBA" id="ARBA00022741"/>
    </source>
</evidence>
<dbReference type="InterPro" id="IPR003439">
    <property type="entry name" value="ABC_transporter-like_ATP-bd"/>
</dbReference>
<reference evidence="4 5" key="1">
    <citation type="submission" date="2010-02" db="EMBL/GenBank/DDBJ databases">
        <authorList>
            <person name="Weinstock G."/>
            <person name="Sodergren E."/>
            <person name="Clifton S."/>
            <person name="Fulton L."/>
            <person name="Fulton B."/>
            <person name="Courtney L."/>
            <person name="Fronick C."/>
            <person name="Harrison M."/>
            <person name="Strong C."/>
            <person name="Farmer C."/>
            <person name="Delahaunty K."/>
            <person name="Markovic C."/>
            <person name="Hall O."/>
            <person name="Minx P."/>
            <person name="Tomlinson C."/>
            <person name="Mitreva M."/>
            <person name="Nelson J."/>
            <person name="Hou S."/>
            <person name="Wollam A."/>
            <person name="Pepin K.H."/>
            <person name="Johnson M."/>
            <person name="Bhonagiri V."/>
            <person name="Zhang X."/>
            <person name="Suruliraj S."/>
            <person name="Warren W."/>
            <person name="Chinwalla A."/>
            <person name="Mardis E.R."/>
            <person name="Wilson R.K."/>
        </authorList>
    </citation>
    <scope>NUCLEOTIDE SEQUENCE [LARGE SCALE GENOMIC DNA]</scope>
    <source>
        <strain evidence="4 5">ATCC 33693</strain>
    </source>
</reference>
<proteinExistence type="predicted"/>
<dbReference type="Gene3D" id="3.40.50.300">
    <property type="entry name" value="P-loop containing nucleotide triphosphate hydrolases"/>
    <property type="match status" value="2"/>
</dbReference>
<dbReference type="GO" id="GO:0005524">
    <property type="term" value="F:ATP binding"/>
    <property type="evidence" value="ECO:0007669"/>
    <property type="project" value="UniProtKB-KW"/>
</dbReference>
<dbReference type="Proteomes" id="UP000003748">
    <property type="component" value="Unassembled WGS sequence"/>
</dbReference>
<dbReference type="PANTHER" id="PTHR43790:SF4">
    <property type="entry name" value="GUANOSINE IMPORT ATP-BINDING PROTEIN NUPO"/>
    <property type="match status" value="1"/>
</dbReference>
<dbReference type="InterPro" id="IPR027417">
    <property type="entry name" value="P-loop_NTPase"/>
</dbReference>
<dbReference type="Pfam" id="PF00005">
    <property type="entry name" value="ABC_tran"/>
    <property type="match status" value="2"/>
</dbReference>
<dbReference type="eggNOG" id="COG1129">
    <property type="taxonomic scope" value="Bacteria"/>
</dbReference>
<evidence type="ECO:0000313" key="5">
    <source>
        <dbReference type="Proteomes" id="UP000003748"/>
    </source>
</evidence>
<evidence type="ECO:0000313" key="4">
    <source>
        <dbReference type="EMBL" id="EFE86454.1"/>
    </source>
</evidence>
<dbReference type="InterPro" id="IPR017871">
    <property type="entry name" value="ABC_transporter-like_CS"/>
</dbReference>